<dbReference type="InterPro" id="IPR002293">
    <property type="entry name" value="AA/rel_permease1"/>
</dbReference>
<evidence type="ECO:0000256" key="6">
    <source>
        <dbReference type="SAM" id="MobiDB-lite"/>
    </source>
</evidence>
<dbReference type="PIRSF" id="PIRSF006060">
    <property type="entry name" value="AA_transporter"/>
    <property type="match status" value="1"/>
</dbReference>
<sequence length="495" mass="52003">MSDRDGQLQEFGYSQQLRRELRLRHLLAYGLVFMVPIAPMAIYGSVYAASGGMVVGAYIVGVVALGFTAWSYAQMVDAFPLSGSVYNFAGRGISAPVGFLAGWMILLDYILVPTLLYLVASVALHATVSVVPVWVWLIGFVAANTVINTRGIKVTARFTILMLAAELAVLALYLGIGIWAVATGKGQFSFDPLFNTDTFTWSLLLGAAAVAVLSFLGFDAISTLAEESRGGSRAVGLAMAAALGLAGVLFIAQTWVAAMLTPDGAALVAGGDPEGTAFYDTARAAAGPWLATVCAVATAIAWGLPDSMVAQVAVSRLLFAMARDKQLPSFLAKVSRRHNVPTNAILLVAVLSLGLGLVMAARADGITVLAGLINFGALTAFLTLHAAVVWYYLIRRRSRRWIAHLLMPLTGAAILIAVILNANIWAQRLGGAWITLGLIILAILYATGRRPQLSGFTPTGGGHTTTLPNPAGSRSNGSPHAGPHQPGAHQAGAHR</sequence>
<keyword evidence="5 7" id="KW-0472">Membrane</keyword>
<dbReference type="Pfam" id="PF13520">
    <property type="entry name" value="AA_permease_2"/>
    <property type="match status" value="1"/>
</dbReference>
<keyword evidence="4 7" id="KW-1133">Transmembrane helix</keyword>
<dbReference type="InterPro" id="IPR050367">
    <property type="entry name" value="APC_superfamily"/>
</dbReference>
<feature type="transmembrane region" description="Helical" evidence="7">
    <location>
        <begin position="234"/>
        <end position="258"/>
    </location>
</feature>
<feature type="transmembrane region" description="Helical" evidence="7">
    <location>
        <begin position="93"/>
        <end position="112"/>
    </location>
</feature>
<dbReference type="PANTHER" id="PTHR42770:SF16">
    <property type="entry name" value="AMINO ACID PERMEASE"/>
    <property type="match status" value="1"/>
</dbReference>
<reference evidence="9" key="1">
    <citation type="journal article" date="2019" name="Int. J. Syst. Evol. Microbiol.">
        <title>The Global Catalogue of Microorganisms (GCM) 10K type strain sequencing project: providing services to taxonomists for standard genome sequencing and annotation.</title>
        <authorList>
            <consortium name="The Broad Institute Genomics Platform"/>
            <consortium name="The Broad Institute Genome Sequencing Center for Infectious Disease"/>
            <person name="Wu L."/>
            <person name="Ma J."/>
        </authorList>
    </citation>
    <scope>NUCLEOTIDE SEQUENCE [LARGE SCALE GENOMIC DNA]</scope>
    <source>
        <strain evidence="9">JCM 9458</strain>
    </source>
</reference>
<evidence type="ECO:0000256" key="1">
    <source>
        <dbReference type="ARBA" id="ARBA00004651"/>
    </source>
</evidence>
<proteinExistence type="predicted"/>
<keyword evidence="2" id="KW-1003">Cell membrane</keyword>
<feature type="transmembrane region" description="Helical" evidence="7">
    <location>
        <begin position="430"/>
        <end position="448"/>
    </location>
</feature>
<dbReference type="EMBL" id="BAAAYN010000028">
    <property type="protein sequence ID" value="GAA3390292.1"/>
    <property type="molecule type" value="Genomic_DNA"/>
</dbReference>
<evidence type="ECO:0000256" key="7">
    <source>
        <dbReference type="SAM" id="Phobius"/>
    </source>
</evidence>
<gene>
    <name evidence="8" type="ORF">GCM10020369_43680</name>
</gene>
<feature type="transmembrane region" description="Helical" evidence="7">
    <location>
        <begin position="201"/>
        <end position="222"/>
    </location>
</feature>
<evidence type="ECO:0000256" key="4">
    <source>
        <dbReference type="ARBA" id="ARBA00022989"/>
    </source>
</evidence>
<evidence type="ECO:0000313" key="8">
    <source>
        <dbReference type="EMBL" id="GAA3390292.1"/>
    </source>
</evidence>
<dbReference type="PANTHER" id="PTHR42770">
    <property type="entry name" value="AMINO ACID TRANSPORTER-RELATED"/>
    <property type="match status" value="1"/>
</dbReference>
<keyword evidence="9" id="KW-1185">Reference proteome</keyword>
<keyword evidence="3 7" id="KW-0812">Transmembrane</keyword>
<feature type="transmembrane region" description="Helical" evidence="7">
    <location>
        <begin position="289"/>
        <end position="319"/>
    </location>
</feature>
<evidence type="ECO:0000256" key="3">
    <source>
        <dbReference type="ARBA" id="ARBA00022692"/>
    </source>
</evidence>
<organism evidence="8 9">
    <name type="scientific">Cryptosporangium minutisporangium</name>
    <dbReference type="NCBI Taxonomy" id="113569"/>
    <lineage>
        <taxon>Bacteria</taxon>
        <taxon>Bacillati</taxon>
        <taxon>Actinomycetota</taxon>
        <taxon>Actinomycetes</taxon>
        <taxon>Cryptosporangiales</taxon>
        <taxon>Cryptosporangiaceae</taxon>
        <taxon>Cryptosporangium</taxon>
    </lineage>
</organism>
<name>A0ABP6T287_9ACTN</name>
<feature type="transmembrane region" description="Helical" evidence="7">
    <location>
        <begin position="405"/>
        <end position="424"/>
    </location>
</feature>
<accession>A0ABP6T287</accession>
<evidence type="ECO:0000256" key="5">
    <source>
        <dbReference type="ARBA" id="ARBA00023136"/>
    </source>
</evidence>
<feature type="transmembrane region" description="Helical" evidence="7">
    <location>
        <begin position="340"/>
        <end position="360"/>
    </location>
</feature>
<evidence type="ECO:0000313" key="9">
    <source>
        <dbReference type="Proteomes" id="UP001501676"/>
    </source>
</evidence>
<feature type="transmembrane region" description="Helical" evidence="7">
    <location>
        <begin position="366"/>
        <end position="393"/>
    </location>
</feature>
<comment type="subcellular location">
    <subcellularLocation>
        <location evidence="1">Cell membrane</location>
        <topology evidence="1">Multi-pass membrane protein</topology>
    </subcellularLocation>
</comment>
<comment type="caution">
    <text evidence="8">The sequence shown here is derived from an EMBL/GenBank/DDBJ whole genome shotgun (WGS) entry which is preliminary data.</text>
</comment>
<feature type="transmembrane region" description="Helical" evidence="7">
    <location>
        <begin position="26"/>
        <end position="49"/>
    </location>
</feature>
<feature type="region of interest" description="Disordered" evidence="6">
    <location>
        <begin position="455"/>
        <end position="495"/>
    </location>
</feature>
<feature type="transmembrane region" description="Helical" evidence="7">
    <location>
        <begin position="55"/>
        <end position="73"/>
    </location>
</feature>
<evidence type="ECO:0000256" key="2">
    <source>
        <dbReference type="ARBA" id="ARBA00022475"/>
    </source>
</evidence>
<feature type="transmembrane region" description="Helical" evidence="7">
    <location>
        <begin position="158"/>
        <end position="181"/>
    </location>
</feature>
<feature type="transmembrane region" description="Helical" evidence="7">
    <location>
        <begin position="118"/>
        <end position="146"/>
    </location>
</feature>
<dbReference type="Gene3D" id="1.20.1740.10">
    <property type="entry name" value="Amino acid/polyamine transporter I"/>
    <property type="match status" value="1"/>
</dbReference>
<dbReference type="Proteomes" id="UP001501676">
    <property type="component" value="Unassembled WGS sequence"/>
</dbReference>
<protein>
    <submittedName>
        <fullName evidence="8">APC family permease</fullName>
    </submittedName>
</protein>